<evidence type="ECO:0000256" key="1">
    <source>
        <dbReference type="ARBA" id="ARBA00004651"/>
    </source>
</evidence>
<name>A0A1I3VNW8_9HYPH</name>
<proteinExistence type="predicted"/>
<evidence type="ECO:0000256" key="3">
    <source>
        <dbReference type="ARBA" id="ARBA00022692"/>
    </source>
</evidence>
<feature type="transmembrane region" description="Helical" evidence="6">
    <location>
        <begin position="73"/>
        <end position="91"/>
    </location>
</feature>
<dbReference type="PANTHER" id="PTHR30086">
    <property type="entry name" value="ARGININE EXPORTER PROTEIN ARGO"/>
    <property type="match status" value="1"/>
</dbReference>
<gene>
    <name evidence="7" type="ORF">SAMN04488518_101522</name>
</gene>
<comment type="subcellular location">
    <subcellularLocation>
        <location evidence="1">Cell membrane</location>
        <topology evidence="1">Multi-pass membrane protein</topology>
    </subcellularLocation>
</comment>
<sequence length="207" mass="22526">MAANTLLFLITILSLIIVPGPDMLYVTSRALASGKPAALKASLGISAGYLVFTVLVAAGFQSLFLAEPRLFQAIRWVGLAYLMYLAYRLFFASGMWTSEDEQQAPADTNDLKFGFLTSLLNPKGMLFYFSLLPQFYVPEVMPFWLYALVFGMVASLLCLIVYYGVGSLVSGPARVWLANSNNGKRVSMLASLCVFAVGISMVVADIA</sequence>
<keyword evidence="3 6" id="KW-0812">Transmembrane</keyword>
<evidence type="ECO:0000256" key="4">
    <source>
        <dbReference type="ARBA" id="ARBA00022989"/>
    </source>
</evidence>
<keyword evidence="2" id="KW-1003">Cell membrane</keyword>
<dbReference type="PANTHER" id="PTHR30086:SF20">
    <property type="entry name" value="ARGININE EXPORTER PROTEIN ARGO-RELATED"/>
    <property type="match status" value="1"/>
</dbReference>
<dbReference type="EMBL" id="FOSK01000001">
    <property type="protein sequence ID" value="SFJ96945.1"/>
    <property type="molecule type" value="Genomic_DNA"/>
</dbReference>
<dbReference type="Pfam" id="PF01810">
    <property type="entry name" value="LysE"/>
    <property type="match status" value="1"/>
</dbReference>
<feature type="transmembrane region" description="Helical" evidence="6">
    <location>
        <begin position="111"/>
        <end position="131"/>
    </location>
</feature>
<dbReference type="RefSeq" id="WP_057463043.1">
    <property type="nucleotide sequence ID" value="NZ_FOSK01000001.1"/>
</dbReference>
<comment type="caution">
    <text evidence="7">The sequence shown here is derived from an EMBL/GenBank/DDBJ whole genome shotgun (WGS) entry which is preliminary data.</text>
</comment>
<protein>
    <submittedName>
        <fullName evidence="7">Threonine/homoserine/homoserine lactone efflux protein</fullName>
    </submittedName>
</protein>
<evidence type="ECO:0000256" key="5">
    <source>
        <dbReference type="ARBA" id="ARBA00023136"/>
    </source>
</evidence>
<dbReference type="InterPro" id="IPR001123">
    <property type="entry name" value="LeuE-type"/>
</dbReference>
<keyword evidence="5 6" id="KW-0472">Membrane</keyword>
<reference evidence="7 8" key="1">
    <citation type="submission" date="2016-10" db="EMBL/GenBank/DDBJ databases">
        <authorList>
            <person name="Varghese N."/>
            <person name="Submissions S."/>
        </authorList>
    </citation>
    <scope>NUCLEOTIDE SEQUENCE [LARGE SCALE GENOMIC DNA]</scope>
    <source>
        <strain evidence="7 8">DSM 16392</strain>
    </source>
</reference>
<dbReference type="Proteomes" id="UP000199598">
    <property type="component" value="Unassembled WGS sequence"/>
</dbReference>
<keyword evidence="4 6" id="KW-1133">Transmembrane helix</keyword>
<feature type="transmembrane region" description="Helical" evidence="6">
    <location>
        <begin position="185"/>
        <end position="204"/>
    </location>
</feature>
<organism evidence="7 8">
    <name type="scientific">Pseudovibrio ascidiaceicola</name>
    <dbReference type="NCBI Taxonomy" id="285279"/>
    <lineage>
        <taxon>Bacteria</taxon>
        <taxon>Pseudomonadati</taxon>
        <taxon>Pseudomonadota</taxon>
        <taxon>Alphaproteobacteria</taxon>
        <taxon>Hyphomicrobiales</taxon>
        <taxon>Stappiaceae</taxon>
        <taxon>Pseudovibrio</taxon>
    </lineage>
</organism>
<accession>A0A1I3VNW8</accession>
<feature type="transmembrane region" description="Helical" evidence="6">
    <location>
        <begin position="44"/>
        <end position="66"/>
    </location>
</feature>
<evidence type="ECO:0000313" key="8">
    <source>
        <dbReference type="Proteomes" id="UP000199598"/>
    </source>
</evidence>
<keyword evidence="8" id="KW-1185">Reference proteome</keyword>
<evidence type="ECO:0000256" key="2">
    <source>
        <dbReference type="ARBA" id="ARBA00022475"/>
    </source>
</evidence>
<evidence type="ECO:0000313" key="7">
    <source>
        <dbReference type="EMBL" id="SFJ96945.1"/>
    </source>
</evidence>
<feature type="transmembrane region" description="Helical" evidence="6">
    <location>
        <begin position="143"/>
        <end position="165"/>
    </location>
</feature>
<evidence type="ECO:0000256" key="6">
    <source>
        <dbReference type="SAM" id="Phobius"/>
    </source>
</evidence>